<dbReference type="AlphaFoldDB" id="A0A017SLQ5"/>
<dbReference type="GO" id="GO:0020037">
    <property type="term" value="F:heme binding"/>
    <property type="evidence" value="ECO:0007669"/>
    <property type="project" value="InterPro"/>
</dbReference>
<gene>
    <name evidence="1" type="ORF">EURHEDRAFT_303271</name>
</gene>
<dbReference type="GeneID" id="63693402"/>
<name>A0A017SLQ5_ASPRC</name>
<dbReference type="Gene3D" id="1.10.630.10">
    <property type="entry name" value="Cytochrome P450"/>
    <property type="match status" value="1"/>
</dbReference>
<keyword evidence="2" id="KW-1185">Reference proteome</keyword>
<dbReference type="GO" id="GO:0004497">
    <property type="term" value="F:monooxygenase activity"/>
    <property type="evidence" value="ECO:0007669"/>
    <property type="project" value="InterPro"/>
</dbReference>
<dbReference type="GO" id="GO:0016705">
    <property type="term" value="F:oxidoreductase activity, acting on paired donors, with incorporation or reduction of molecular oxygen"/>
    <property type="evidence" value="ECO:0007669"/>
    <property type="project" value="InterPro"/>
</dbReference>
<dbReference type="EMBL" id="KK088415">
    <property type="protein sequence ID" value="EYE97706.1"/>
    <property type="molecule type" value="Genomic_DNA"/>
</dbReference>
<accession>A0A017SLQ5</accession>
<protein>
    <submittedName>
        <fullName evidence="1">Uncharacterized protein</fullName>
    </submittedName>
</protein>
<dbReference type="InterPro" id="IPR001128">
    <property type="entry name" value="Cyt_P450"/>
</dbReference>
<evidence type="ECO:0000313" key="1">
    <source>
        <dbReference type="EMBL" id="EYE97706.1"/>
    </source>
</evidence>
<evidence type="ECO:0000313" key="2">
    <source>
        <dbReference type="Proteomes" id="UP000019804"/>
    </source>
</evidence>
<dbReference type="Proteomes" id="UP000019804">
    <property type="component" value="Unassembled WGS sequence"/>
</dbReference>
<sequence length="206" mass="23291">MHSGQILICCATPGGCAGLEYRRLLGQSSVWRRDINDITSDGHSRSIRRLPGLRFLIKLVEFSSGLSLLDCRLVVHCTARDRKRCRLKDPHLRFVWCQGIGTLILRIPNDCLAELELLDAVIYELVLFLLLPCLVPNALLPQRVSLSETYIPGHTLVQVPLHTVFLDSNAFERPDEFIPQRWTTQLKLVKNRSNCVPLLTGLCPVI</sequence>
<organism evidence="1 2">
    <name type="scientific">Aspergillus ruber (strain CBS 135680)</name>
    <dbReference type="NCBI Taxonomy" id="1388766"/>
    <lineage>
        <taxon>Eukaryota</taxon>
        <taxon>Fungi</taxon>
        <taxon>Dikarya</taxon>
        <taxon>Ascomycota</taxon>
        <taxon>Pezizomycotina</taxon>
        <taxon>Eurotiomycetes</taxon>
        <taxon>Eurotiomycetidae</taxon>
        <taxon>Eurotiales</taxon>
        <taxon>Aspergillaceae</taxon>
        <taxon>Aspergillus</taxon>
        <taxon>Aspergillus subgen. Aspergillus</taxon>
    </lineage>
</organism>
<dbReference type="RefSeq" id="XP_040641394.1">
    <property type="nucleotide sequence ID" value="XM_040778278.1"/>
</dbReference>
<proteinExistence type="predicted"/>
<dbReference type="STRING" id="1388766.A0A017SLQ5"/>
<dbReference type="Pfam" id="PF00067">
    <property type="entry name" value="p450"/>
    <property type="match status" value="1"/>
</dbReference>
<reference evidence="2" key="1">
    <citation type="journal article" date="2014" name="Nat. Commun.">
        <title>Genomic adaptations of the halophilic Dead Sea filamentous fungus Eurotium rubrum.</title>
        <authorList>
            <person name="Kis-Papo T."/>
            <person name="Weig A.R."/>
            <person name="Riley R."/>
            <person name="Persoh D."/>
            <person name="Salamov A."/>
            <person name="Sun H."/>
            <person name="Lipzen A."/>
            <person name="Wasser S.P."/>
            <person name="Rambold G."/>
            <person name="Grigoriev I.V."/>
            <person name="Nevo E."/>
        </authorList>
    </citation>
    <scope>NUCLEOTIDE SEQUENCE [LARGE SCALE GENOMIC DNA]</scope>
    <source>
        <strain evidence="2">CBS 135680</strain>
    </source>
</reference>
<dbReference type="InterPro" id="IPR036396">
    <property type="entry name" value="Cyt_P450_sf"/>
</dbReference>
<dbReference type="SUPFAM" id="SSF48264">
    <property type="entry name" value="Cytochrome P450"/>
    <property type="match status" value="1"/>
</dbReference>
<dbReference type="OrthoDB" id="4363361at2759"/>
<dbReference type="HOGENOM" id="CLU_1331693_0_0_1"/>
<dbReference type="GO" id="GO:0005506">
    <property type="term" value="F:iron ion binding"/>
    <property type="evidence" value="ECO:0007669"/>
    <property type="project" value="InterPro"/>
</dbReference>